<keyword evidence="7" id="KW-0915">Sodium</keyword>
<protein>
    <submittedName>
        <fullName evidence="13">Sodium:solute symporter</fullName>
    </submittedName>
</protein>
<feature type="transmembrane region" description="Helical" evidence="12">
    <location>
        <begin position="181"/>
        <end position="199"/>
    </location>
</feature>
<keyword evidence="8" id="KW-0406">Ion transport</keyword>
<organism evidence="13 14">
    <name type="scientific">Gracilimonas sediminicola</name>
    <dbReference type="NCBI Taxonomy" id="2952158"/>
    <lineage>
        <taxon>Bacteria</taxon>
        <taxon>Pseudomonadati</taxon>
        <taxon>Balneolota</taxon>
        <taxon>Balneolia</taxon>
        <taxon>Balneolales</taxon>
        <taxon>Balneolaceae</taxon>
        <taxon>Gracilimonas</taxon>
    </lineage>
</organism>
<dbReference type="GO" id="GO:0006814">
    <property type="term" value="P:sodium ion transport"/>
    <property type="evidence" value="ECO:0007669"/>
    <property type="project" value="UniProtKB-KW"/>
</dbReference>
<keyword evidence="6 12" id="KW-1133">Transmembrane helix</keyword>
<feature type="transmembrane region" description="Helical" evidence="12">
    <location>
        <begin position="152"/>
        <end position="174"/>
    </location>
</feature>
<dbReference type="Pfam" id="PF00474">
    <property type="entry name" value="SSF"/>
    <property type="match status" value="2"/>
</dbReference>
<comment type="similarity">
    <text evidence="2 11">Belongs to the sodium:solute symporter (SSF) (TC 2.A.21) family.</text>
</comment>
<dbReference type="EMBL" id="JANDBC010000001">
    <property type="protein sequence ID" value="MCP9290779.1"/>
    <property type="molecule type" value="Genomic_DNA"/>
</dbReference>
<feature type="transmembrane region" description="Helical" evidence="12">
    <location>
        <begin position="42"/>
        <end position="68"/>
    </location>
</feature>
<evidence type="ECO:0000256" key="8">
    <source>
        <dbReference type="ARBA" id="ARBA00023065"/>
    </source>
</evidence>
<keyword evidence="3" id="KW-0813">Transport</keyword>
<keyword evidence="4" id="KW-1003">Cell membrane</keyword>
<evidence type="ECO:0000256" key="2">
    <source>
        <dbReference type="ARBA" id="ARBA00006434"/>
    </source>
</evidence>
<reference evidence="13" key="1">
    <citation type="submission" date="2022-06" db="EMBL/GenBank/DDBJ databases">
        <title>Gracilimonas sp. CAU 1638 isolated from sea sediment.</title>
        <authorList>
            <person name="Kim W."/>
        </authorList>
    </citation>
    <scope>NUCLEOTIDE SEQUENCE</scope>
    <source>
        <strain evidence="13">CAU 1638</strain>
    </source>
</reference>
<evidence type="ECO:0000256" key="9">
    <source>
        <dbReference type="ARBA" id="ARBA00023136"/>
    </source>
</evidence>
<feature type="transmembrane region" description="Helical" evidence="12">
    <location>
        <begin position="74"/>
        <end position="96"/>
    </location>
</feature>
<comment type="subcellular location">
    <subcellularLocation>
        <location evidence="1">Cell membrane</location>
        <topology evidence="1">Multi-pass membrane protein</topology>
    </subcellularLocation>
</comment>
<name>A0A9X2L224_9BACT</name>
<dbReference type="InterPro" id="IPR051163">
    <property type="entry name" value="Sodium:Solute_Symporter_SSF"/>
</dbReference>
<dbReference type="Proteomes" id="UP001139125">
    <property type="component" value="Unassembled WGS sequence"/>
</dbReference>
<dbReference type="RefSeq" id="WP_255133163.1">
    <property type="nucleotide sequence ID" value="NZ_JANDBC010000001.1"/>
</dbReference>
<dbReference type="PANTHER" id="PTHR42985">
    <property type="entry name" value="SODIUM-COUPLED MONOCARBOXYLATE TRANSPORTER"/>
    <property type="match status" value="1"/>
</dbReference>
<keyword evidence="10" id="KW-0739">Sodium transport</keyword>
<feature type="transmembrane region" description="Helical" evidence="12">
    <location>
        <begin position="231"/>
        <end position="250"/>
    </location>
</feature>
<feature type="transmembrane region" description="Helical" evidence="12">
    <location>
        <begin position="504"/>
        <end position="524"/>
    </location>
</feature>
<dbReference type="PANTHER" id="PTHR42985:SF47">
    <property type="entry name" value="INTEGRAL MEMBRANE TRANSPORT PROTEIN"/>
    <property type="match status" value="1"/>
</dbReference>
<keyword evidence="14" id="KW-1185">Reference proteome</keyword>
<evidence type="ECO:0000256" key="7">
    <source>
        <dbReference type="ARBA" id="ARBA00023053"/>
    </source>
</evidence>
<comment type="caution">
    <text evidence="13">The sequence shown here is derived from an EMBL/GenBank/DDBJ whole genome shotgun (WGS) entry which is preliminary data.</text>
</comment>
<evidence type="ECO:0000256" key="6">
    <source>
        <dbReference type="ARBA" id="ARBA00022989"/>
    </source>
</evidence>
<proteinExistence type="inferred from homology"/>
<dbReference type="GO" id="GO:0005886">
    <property type="term" value="C:plasma membrane"/>
    <property type="evidence" value="ECO:0007669"/>
    <property type="project" value="UniProtKB-SubCell"/>
</dbReference>
<dbReference type="Gene3D" id="1.20.1730.10">
    <property type="entry name" value="Sodium/glucose cotransporter"/>
    <property type="match status" value="1"/>
</dbReference>
<feature type="transmembrane region" description="Helical" evidence="12">
    <location>
        <begin position="550"/>
        <end position="572"/>
    </location>
</feature>
<evidence type="ECO:0000256" key="3">
    <source>
        <dbReference type="ARBA" id="ARBA00022448"/>
    </source>
</evidence>
<dbReference type="CDD" id="cd11494">
    <property type="entry name" value="SLC5sbd_NIS-like_u2"/>
    <property type="match status" value="1"/>
</dbReference>
<evidence type="ECO:0000256" key="1">
    <source>
        <dbReference type="ARBA" id="ARBA00004651"/>
    </source>
</evidence>
<dbReference type="InterPro" id="IPR038377">
    <property type="entry name" value="Na/Glc_symporter_sf"/>
</dbReference>
<evidence type="ECO:0000256" key="4">
    <source>
        <dbReference type="ARBA" id="ARBA00022475"/>
    </source>
</evidence>
<feature type="transmembrane region" description="Helical" evidence="12">
    <location>
        <begin position="386"/>
        <end position="412"/>
    </location>
</feature>
<evidence type="ECO:0000256" key="12">
    <source>
        <dbReference type="SAM" id="Phobius"/>
    </source>
</evidence>
<accession>A0A9X2L224</accession>
<evidence type="ECO:0000256" key="10">
    <source>
        <dbReference type="ARBA" id="ARBA00023201"/>
    </source>
</evidence>
<feature type="transmembrane region" description="Helical" evidence="12">
    <location>
        <begin position="479"/>
        <end position="497"/>
    </location>
</feature>
<sequence length="575" mass="63486">MSWIDWSVLIAFLGYTVWDGTRQGKDASTIEGYLLANRSMPWWAAGLSVMATQASAITFIGTTGIAYVEDMRFVQTYLAIPFAMIFICMFLVPFFNKMQNFTAYEVLEERFGLKTRLTTAGLFLISRGLALGVVIAAPSYVLSLLLGLPLNVTIIIIGVIATAYTTVGGIAGVINTDVKQMAIMMFGLIFSFGLIWVNLPEEVNFNDALYLAGSLDKLTALDLNFDLSEKYNVWSGVIAAFFLMASYFGTDQTQVQRYLTTDSVKNARKSLLLTAYAKVPMQFFILLLGVMLYVFFIFNPAPASFRATEPVAETQEYQLAEERILKEYQLAHIAREGAALEAVQNRNPGTQQAFVNADKEMNEARQADLALQAEIQQADVNDTNYIFPYFILNHVPIGIIGLIVGGIFAAALSSIDSELNALTTVSIVDWYQRLKGDVHTEAHYVKSSRGVTFMWGAIATVSALLLGETKSIIELVNQIGSYFYGSILGVFVLLLWVKRATGTGALVGLISGMLSVFAFDRLFYNATTADYSFIFPWNEVPDGYAKAIEFLWLNPVGTAVVVLVGFLVSIAFKNR</sequence>
<evidence type="ECO:0000313" key="13">
    <source>
        <dbReference type="EMBL" id="MCP9290779.1"/>
    </source>
</evidence>
<feature type="transmembrane region" description="Helical" evidence="12">
    <location>
        <begin position="271"/>
        <end position="298"/>
    </location>
</feature>
<dbReference type="AlphaFoldDB" id="A0A9X2L224"/>
<evidence type="ECO:0000313" key="14">
    <source>
        <dbReference type="Proteomes" id="UP001139125"/>
    </source>
</evidence>
<dbReference type="PROSITE" id="PS50283">
    <property type="entry name" value="NA_SOLUT_SYMP_3"/>
    <property type="match status" value="1"/>
</dbReference>
<evidence type="ECO:0000256" key="11">
    <source>
        <dbReference type="RuleBase" id="RU362091"/>
    </source>
</evidence>
<keyword evidence="9 12" id="KW-0472">Membrane</keyword>
<dbReference type="GO" id="GO:0015293">
    <property type="term" value="F:symporter activity"/>
    <property type="evidence" value="ECO:0007669"/>
    <property type="project" value="TreeGrafter"/>
</dbReference>
<gene>
    <name evidence="13" type="ORF">NM125_04165</name>
</gene>
<feature type="transmembrane region" description="Helical" evidence="12">
    <location>
        <begin position="117"/>
        <end position="140"/>
    </location>
</feature>
<dbReference type="InterPro" id="IPR001734">
    <property type="entry name" value="Na/solute_symporter"/>
</dbReference>
<feature type="transmembrane region" description="Helical" evidence="12">
    <location>
        <begin position="450"/>
        <end position="467"/>
    </location>
</feature>
<keyword evidence="5 12" id="KW-0812">Transmembrane</keyword>
<evidence type="ECO:0000256" key="5">
    <source>
        <dbReference type="ARBA" id="ARBA00022692"/>
    </source>
</evidence>